<evidence type="ECO:0000313" key="2">
    <source>
        <dbReference type="EMBL" id="SDH08093.1"/>
    </source>
</evidence>
<dbReference type="AlphaFoldDB" id="A0A1G7ZH86"/>
<sequence length="154" mass="17831">MKAEIEKYKVKGKVYTWTYKDNQRNYPGWNFTVDSNASESLFELLNLMDACEWSTKKTLPTTSPTQNQLNVPNNQNGTAQWKSKPNLTLNYKTNESENHWRINELNNGIEIQFGKTKLTELQNAINGIPKGNGDFAICDQNEENILYFWWSLDG</sequence>
<gene>
    <name evidence="2" type="ORF">SAMN04488027_1265</name>
</gene>
<reference evidence="2 3" key="1">
    <citation type="submission" date="2016-10" db="EMBL/GenBank/DDBJ databases">
        <authorList>
            <person name="de Groot N.N."/>
        </authorList>
    </citation>
    <scope>NUCLEOTIDE SEQUENCE [LARGE SCALE GENOMIC DNA]</scope>
    <source>
        <strain evidence="2 3">DSM 19803</strain>
    </source>
</reference>
<dbReference type="Proteomes" id="UP000199296">
    <property type="component" value="Unassembled WGS sequence"/>
</dbReference>
<evidence type="ECO:0000313" key="3">
    <source>
        <dbReference type="Proteomes" id="UP000199296"/>
    </source>
</evidence>
<organism evidence="2 3">
    <name type="scientific">Psychroflexus sediminis</name>
    <dbReference type="NCBI Taxonomy" id="470826"/>
    <lineage>
        <taxon>Bacteria</taxon>
        <taxon>Pseudomonadati</taxon>
        <taxon>Bacteroidota</taxon>
        <taxon>Flavobacteriia</taxon>
        <taxon>Flavobacteriales</taxon>
        <taxon>Flavobacteriaceae</taxon>
        <taxon>Psychroflexus</taxon>
    </lineage>
</organism>
<accession>A0A1G7ZH86</accession>
<dbReference type="EMBL" id="FNCW01000026">
    <property type="protein sequence ID" value="SDH08093.1"/>
    <property type="molecule type" value="Genomic_DNA"/>
</dbReference>
<protein>
    <submittedName>
        <fullName evidence="2">Uncharacterized protein</fullName>
    </submittedName>
</protein>
<dbReference type="STRING" id="470826.SAMN04488027_1265"/>
<feature type="compositionally biased region" description="Polar residues" evidence="1">
    <location>
        <begin position="66"/>
        <end position="82"/>
    </location>
</feature>
<evidence type="ECO:0000256" key="1">
    <source>
        <dbReference type="SAM" id="MobiDB-lite"/>
    </source>
</evidence>
<feature type="region of interest" description="Disordered" evidence="1">
    <location>
        <begin position="59"/>
        <end position="82"/>
    </location>
</feature>
<proteinExistence type="predicted"/>
<dbReference type="OrthoDB" id="1432296at2"/>
<name>A0A1G7ZH86_9FLAO</name>
<keyword evidence="3" id="KW-1185">Reference proteome</keyword>
<dbReference type="RefSeq" id="WP_093370507.1">
    <property type="nucleotide sequence ID" value="NZ_FNCW01000026.1"/>
</dbReference>